<dbReference type="SMART" id="SM00631">
    <property type="entry name" value="Zn_pept"/>
    <property type="match status" value="1"/>
</dbReference>
<accession>A0A3N2QAI1</accession>
<dbReference type="Proteomes" id="UP000272025">
    <property type="component" value="Unassembled WGS sequence"/>
</dbReference>
<keyword evidence="11" id="KW-1185">Reference proteome</keyword>
<dbReference type="OrthoDB" id="3626597at2759"/>
<evidence type="ECO:0000313" key="10">
    <source>
        <dbReference type="EMBL" id="ROT43754.1"/>
    </source>
</evidence>
<organism evidence="10 11">
    <name type="scientific">Sodiomyces alkalinus (strain CBS 110278 / VKM F-3762 / F11)</name>
    <name type="common">Alkaliphilic filamentous fungus</name>
    <dbReference type="NCBI Taxonomy" id="1314773"/>
    <lineage>
        <taxon>Eukaryota</taxon>
        <taxon>Fungi</taxon>
        <taxon>Dikarya</taxon>
        <taxon>Ascomycota</taxon>
        <taxon>Pezizomycotina</taxon>
        <taxon>Sordariomycetes</taxon>
        <taxon>Hypocreomycetidae</taxon>
        <taxon>Glomerellales</taxon>
        <taxon>Plectosphaerellaceae</taxon>
        <taxon>Sodiomyces</taxon>
    </lineage>
</organism>
<evidence type="ECO:0000256" key="8">
    <source>
        <dbReference type="SAM" id="MobiDB-lite"/>
    </source>
</evidence>
<feature type="compositionally biased region" description="Polar residues" evidence="8">
    <location>
        <begin position="81"/>
        <end position="92"/>
    </location>
</feature>
<keyword evidence="4" id="KW-0378">Hydrolase</keyword>
<sequence>MGPNRRATTEHPSVPVATGDRFKGGTIVPRGLGSGGEPEAKAFNSAEINSALQALASEFEQSTNLFEAPHKTHENRTTIGITLTSGCGTPGQSRRKIKGRESSHSANPDDPANPADPGIRAYLQAGIHSRERGGPDHMLYFLSDLLWASREGTGLRYGGRAYTASEVQTALRLGIAAIPNLNPDGLAHDQATNLCWRKNRNPASRVPDPIHPEDDRSVGVDLNRNYDAAWNFTHYFSSDAYPPASADPNSEAFYGTGPLSEPETRNSAWVLDRFPSVAWFVDLHAPANAMLYGSFFDTLQSADPDMNWQNPEYDDVRGVVADNPTSAAYGEYVPQEDWDALILAAERMAWGIRSSGTIDGGPRVYQGALFAPTSGSSTDFAYNRHFVDSEKQKVLGIGFEFGDFREDWDRVPCPFYPTAERYTQDMKEVGAGLMEFLLTAARLS</sequence>
<keyword evidence="3" id="KW-0645">Protease</keyword>
<dbReference type="EMBL" id="ML119051">
    <property type="protein sequence ID" value="ROT43754.1"/>
    <property type="molecule type" value="Genomic_DNA"/>
</dbReference>
<keyword evidence="6" id="KW-0482">Metalloprotease</keyword>
<dbReference type="GeneID" id="39575967"/>
<protein>
    <submittedName>
        <fullName evidence="10">Zn-dependent exopeptidase</fullName>
    </submittedName>
</protein>
<gene>
    <name evidence="10" type="ORF">SODALDRAFT_266467</name>
</gene>
<evidence type="ECO:0000256" key="4">
    <source>
        <dbReference type="ARBA" id="ARBA00022801"/>
    </source>
</evidence>
<evidence type="ECO:0000256" key="7">
    <source>
        <dbReference type="PROSITE-ProRule" id="PRU01379"/>
    </source>
</evidence>
<feature type="region of interest" description="Disordered" evidence="8">
    <location>
        <begin position="81"/>
        <end position="116"/>
    </location>
</feature>
<dbReference type="RefSeq" id="XP_028471560.1">
    <property type="nucleotide sequence ID" value="XM_028607489.1"/>
</dbReference>
<feature type="active site" description="Proton donor/acceptor" evidence="7">
    <location>
        <position position="400"/>
    </location>
</feature>
<evidence type="ECO:0000256" key="6">
    <source>
        <dbReference type="ARBA" id="ARBA00023049"/>
    </source>
</evidence>
<comment type="similarity">
    <text evidence="2 7">Belongs to the peptidase M14 family.</text>
</comment>
<keyword evidence="5" id="KW-0862">Zinc</keyword>
<dbReference type="AlphaFoldDB" id="A0A3N2QAI1"/>
<feature type="compositionally biased region" description="Low complexity" evidence="8">
    <location>
        <begin position="106"/>
        <end position="116"/>
    </location>
</feature>
<dbReference type="GO" id="GO:0008270">
    <property type="term" value="F:zinc ion binding"/>
    <property type="evidence" value="ECO:0007669"/>
    <property type="project" value="InterPro"/>
</dbReference>
<comment type="cofactor">
    <cofactor evidence="1">
        <name>Zn(2+)</name>
        <dbReference type="ChEBI" id="CHEBI:29105"/>
    </cofactor>
</comment>
<reference evidence="10 11" key="1">
    <citation type="journal article" date="2018" name="Mol. Ecol.">
        <title>The obligate alkalophilic soda-lake fungus Sodiomyces alkalinus has shifted to a protein diet.</title>
        <authorList>
            <person name="Grum-Grzhimaylo A.A."/>
            <person name="Falkoski D.L."/>
            <person name="van den Heuvel J."/>
            <person name="Valero-Jimenez C.A."/>
            <person name="Min B."/>
            <person name="Choi I.G."/>
            <person name="Lipzen A."/>
            <person name="Daum C.G."/>
            <person name="Aanen D.K."/>
            <person name="Tsang A."/>
            <person name="Henrissat B."/>
            <person name="Bilanenko E.N."/>
            <person name="de Vries R.P."/>
            <person name="van Kan J.A.L."/>
            <person name="Grigoriev I.V."/>
            <person name="Debets A.J.M."/>
        </authorList>
    </citation>
    <scope>NUCLEOTIDE SEQUENCE [LARGE SCALE GENOMIC DNA]</scope>
    <source>
        <strain evidence="10 11">F11</strain>
    </source>
</reference>
<dbReference type="Gene3D" id="3.40.630.10">
    <property type="entry name" value="Zn peptidases"/>
    <property type="match status" value="1"/>
</dbReference>
<evidence type="ECO:0000256" key="1">
    <source>
        <dbReference type="ARBA" id="ARBA00001947"/>
    </source>
</evidence>
<name>A0A3N2QAI1_SODAK</name>
<dbReference type="InterPro" id="IPR000834">
    <property type="entry name" value="Peptidase_M14"/>
</dbReference>
<evidence type="ECO:0000256" key="5">
    <source>
        <dbReference type="ARBA" id="ARBA00022833"/>
    </source>
</evidence>
<evidence type="ECO:0000256" key="2">
    <source>
        <dbReference type="ARBA" id="ARBA00005988"/>
    </source>
</evidence>
<dbReference type="GO" id="GO:0004181">
    <property type="term" value="F:metallocarboxypeptidase activity"/>
    <property type="evidence" value="ECO:0007669"/>
    <property type="project" value="InterPro"/>
</dbReference>
<dbReference type="SUPFAM" id="SSF53187">
    <property type="entry name" value="Zn-dependent exopeptidases"/>
    <property type="match status" value="1"/>
</dbReference>
<dbReference type="PANTHER" id="PTHR11705">
    <property type="entry name" value="PROTEASE FAMILY M14 CARBOXYPEPTIDASE A,B"/>
    <property type="match status" value="1"/>
</dbReference>
<feature type="region of interest" description="Disordered" evidence="8">
    <location>
        <begin position="1"/>
        <end position="40"/>
    </location>
</feature>
<dbReference type="GO" id="GO:0006508">
    <property type="term" value="P:proteolysis"/>
    <property type="evidence" value="ECO:0007669"/>
    <property type="project" value="UniProtKB-KW"/>
</dbReference>
<dbReference type="Pfam" id="PF00246">
    <property type="entry name" value="Peptidase_M14"/>
    <property type="match status" value="1"/>
</dbReference>
<dbReference type="PANTHER" id="PTHR11705:SF143">
    <property type="entry name" value="SLL0236 PROTEIN"/>
    <property type="match status" value="1"/>
</dbReference>
<proteinExistence type="inferred from homology"/>
<evidence type="ECO:0000259" key="9">
    <source>
        <dbReference type="PROSITE" id="PS52035"/>
    </source>
</evidence>
<feature type="domain" description="Peptidase M14" evidence="9">
    <location>
        <begin position="41"/>
        <end position="440"/>
    </location>
</feature>
<dbReference type="PROSITE" id="PS52035">
    <property type="entry name" value="PEPTIDASE_M14"/>
    <property type="match status" value="1"/>
</dbReference>
<evidence type="ECO:0000313" key="11">
    <source>
        <dbReference type="Proteomes" id="UP000272025"/>
    </source>
</evidence>
<evidence type="ECO:0000256" key="3">
    <source>
        <dbReference type="ARBA" id="ARBA00022670"/>
    </source>
</evidence>